<feature type="domain" description="Histidine kinase" evidence="19">
    <location>
        <begin position="1560"/>
        <end position="1781"/>
    </location>
</feature>
<dbReference type="eggNOG" id="COG2205">
    <property type="taxonomic scope" value="Bacteria"/>
</dbReference>
<evidence type="ECO:0000256" key="5">
    <source>
        <dbReference type="ARBA" id="ARBA00022553"/>
    </source>
</evidence>
<dbReference type="CDD" id="cd00082">
    <property type="entry name" value="HisKA"/>
    <property type="match status" value="1"/>
</dbReference>
<evidence type="ECO:0000256" key="6">
    <source>
        <dbReference type="ARBA" id="ARBA00022679"/>
    </source>
</evidence>
<dbReference type="eggNOG" id="COG0784">
    <property type="taxonomic scope" value="Bacteria"/>
</dbReference>
<dbReference type="Gene3D" id="3.40.50.300">
    <property type="entry name" value="P-loop containing nucleotide triphosphate hydrolases"/>
    <property type="match status" value="1"/>
</dbReference>
<comment type="catalytic activity">
    <reaction evidence="1">
        <text>ATP + protein L-histidine = ADP + protein N-phospho-L-histidine.</text>
        <dbReference type="EC" id="2.7.13.3"/>
    </reaction>
</comment>
<dbReference type="SMART" id="SM00388">
    <property type="entry name" value="HisKA"/>
    <property type="match status" value="1"/>
</dbReference>
<dbReference type="Gene3D" id="3.40.50.2300">
    <property type="match status" value="1"/>
</dbReference>
<dbReference type="SUPFAM" id="SSF52172">
    <property type="entry name" value="CheY-like"/>
    <property type="match status" value="1"/>
</dbReference>
<evidence type="ECO:0000259" key="18">
    <source>
        <dbReference type="PROSITE" id="PS50011"/>
    </source>
</evidence>
<dbReference type="Pfam" id="PF02518">
    <property type="entry name" value="HATPase_c"/>
    <property type="match status" value="1"/>
</dbReference>
<dbReference type="InterPro" id="IPR011009">
    <property type="entry name" value="Kinase-like_dom_sf"/>
</dbReference>
<dbReference type="eggNOG" id="COG2203">
    <property type="taxonomic scope" value="Bacteria"/>
</dbReference>
<dbReference type="Pfam" id="PF13191">
    <property type="entry name" value="AAA_16"/>
    <property type="match status" value="1"/>
</dbReference>
<dbReference type="CDD" id="cd16922">
    <property type="entry name" value="HATPase_EvgS-ArcB-TorS-like"/>
    <property type="match status" value="1"/>
</dbReference>
<feature type="modified residue" description="4-aspartylphosphate" evidence="16">
    <location>
        <position position="1856"/>
    </location>
</feature>
<dbReference type="InterPro" id="IPR003594">
    <property type="entry name" value="HATPase_dom"/>
</dbReference>
<dbReference type="Gene3D" id="3.30.565.10">
    <property type="entry name" value="Histidine kinase-like ATPase, C-terminal domain"/>
    <property type="match status" value="1"/>
</dbReference>
<dbReference type="Pfam" id="PF00069">
    <property type="entry name" value="Pkinase"/>
    <property type="match status" value="1"/>
</dbReference>
<sequence>MFIASNYRIIEQLHKKNSVVYRARRNADGRPVILKILNRRYPPPEEAARFKREYEIIRGLPVEGVVEAYAFEKDQGYLIMVLEDFGGTSLDLLLPSMKMDLNTFLSLAVKVAGTLDMIHRQGVVHRDINPSHIVWNPETGRVKIIDFGLAAVLPGDSREVYTAGLLEGTLAYMSPEQTGRMNRAVDYRTDLYSLGVTLYETATNRLPFVAGDALEMVHSHIARAPVPPHEVNPEIPEMVSRIILKLMAKTAEERYQSAAGLQADLQRCLDRYEATGRVDVFEAGCRDLSGRLKVPQKLYGREKEMKELLAGLDRAGTGLAEMILVAGRAGVGKTALVQEMLKCVGRKRGYFISGKFEQFRHNVPYASLVQALQKLVRQILAESEERIASWREKLLKALGPNGQIIIELIPELELITGPQPPARDLPPGESQNRFRLVFQNFLRTFAAGEHPLVIFFDDLQWADAASLQQLKHLVSGAEMKHLLLIGAYRDNEVADGHPLPQVIEEIKSAGTAVRLIGLGPIDPAATGRMLAEALGCEEAAARPLAGLVYRKSAGNPFYARQFLQKIYEEGLLFFDRREHCWKWDAGRVLQLETGDGVIDLLIGRIRKLPEKTREVLKVSACIGRAFDLKTLTVVCGQSPGRTAEDLLPALRAGVVVAGGGFSPADGAAREPDEHAGPEGPFAFCEFAHDRVQQAVYSLLSGAEKKAIHRRVGLALLRETEPEHLERKIFEIADHLNNGRELIAGRDESLRLAAYNLSAARKAKLSVAFEAALHYLEAGRSCLPEGAWKDCYRLAFDLHLELCQCLYLCRKEEAAEQVFRMLLDRAGTRADRSQVFAMKAVICTETIRYPEAVRFGLMGLKELGFFLPERPGNYFLLKESLGVRWRLALKKNKALPELPQIKNPRLEKIMDQMAGLLPVTSLTNPRLFTALILKMLKISLKHGNTRHSTIVYACYGLISAIRGNMRIAGEMQEVSLMLTGRYGDHPVKSPVYYSVASFLSHWTEPLQKTLQHAAAAHQCALEFGNFFYAGADLARITEIRLILGEPLPRVYEECASSLEFTRRFKLENLARFFAMARMFIEDMQETSPFFFAADEAERLGEQVKANRNGPMIINYYLLKIQSLYHHGRYAEALDVFREIDKNSVSSVLAMVIFTEYVFWHSLVITAAYGQLVEEQKGRCRKILRENRRKLKKWADSCPRNFLQKYCLVAAETARLAGRPAEAMELYDRAIFWAKENEFVRDEALGNELAARFWLAAGKADIAALYAGRALRGYRYWGAKRKVRRLSEEFSHLSAHPEAGLIPVLDKMQAIVSAESARAAASELDLASIIKLSQVLSGEIVLPELLKKTMRIILENAGAQRGFFIAESGGELRIEAEAHAGGGGAAGSLQPSGGEGAPQEQQVFLQSVPLAGAKHLSAAVVQYVARTGEYVVLHDAAQEGAFARDEYIQKNSPKSVICLPVTGKGKPAGILYLENNLSAATFTPDRVEVLRLLSTQIAISIENARLYASLEESRNQIAGWSQFLEQTVAARTRELQETNELLKQAKEAADAANRAKGKFLAVMSHEIRTTLNGLIGMAELLLDTPLNGEQQEYVSAVRECADSLLSVVNDLLDFSRIEEGRLVLETVSFNPASLVEKSVALVEPGARQKSLLLKYHIAPDVPGTLQGDPIRLRQVLLNLLGNAVKFTERGEISLSAFVEGREPDSLTVRFEVQDTGIGIPEEARSMLFRPFTQAGPSSAGRYGGAGLGLSICKRLVELMGGRIGFESEEGRGSTFWFSVPFAAGKSMDAPSGASPAPVRPLTPKWQPGPILVAEDFAINQKLIQAQLRKLGLAADVAGNGREAVEAFSRNSYALVLMDCRMPVMDGFEATRAIRSLEALRGRRTPIIATTAAAMPGEREKCLSAGMDDYLTKPVRMEDLQRVLSRWLPAPELPLAGESGNLPRPGKEALQLPGLTAVNGDRLGELLNTTGEDVHFLCRLIRAFLRDMPEKLKSLRSALRQGDAATARLQAHGMKSSSSILGAALFADLCREAEELAAGGVTGGADKLVARLEAEYERVVKDFETILESQLPLR</sequence>
<evidence type="ECO:0000259" key="19">
    <source>
        <dbReference type="PROSITE" id="PS50109"/>
    </source>
</evidence>
<dbReference type="SUPFAM" id="SSF52540">
    <property type="entry name" value="P-loop containing nucleoside triphosphate hydrolases"/>
    <property type="match status" value="1"/>
</dbReference>
<dbReference type="InterPro" id="IPR000719">
    <property type="entry name" value="Prot_kinase_dom"/>
</dbReference>
<dbReference type="KEGG" id="pth:PTH_0142"/>
<dbReference type="GO" id="GO:0005524">
    <property type="term" value="F:ATP binding"/>
    <property type="evidence" value="ECO:0007669"/>
    <property type="project" value="UniProtKB-KW"/>
</dbReference>
<dbReference type="InterPro" id="IPR036097">
    <property type="entry name" value="HisK_dim/P_sf"/>
</dbReference>
<dbReference type="SUPFAM" id="SSF56112">
    <property type="entry name" value="Protein kinase-like (PK-like)"/>
    <property type="match status" value="1"/>
</dbReference>
<evidence type="ECO:0000313" key="22">
    <source>
        <dbReference type="EMBL" id="BAF58323.1"/>
    </source>
</evidence>
<dbReference type="InterPro" id="IPR036641">
    <property type="entry name" value="HPT_dom_sf"/>
</dbReference>
<evidence type="ECO:0000256" key="14">
    <source>
        <dbReference type="ARBA" id="ARBA00074306"/>
    </source>
</evidence>
<feature type="domain" description="Response regulatory" evidence="20">
    <location>
        <begin position="1807"/>
        <end position="1925"/>
    </location>
</feature>
<dbReference type="SUPFAM" id="SSF47226">
    <property type="entry name" value="Histidine-containing phosphotransfer domain, HPT domain"/>
    <property type="match status" value="1"/>
</dbReference>
<dbReference type="FunFam" id="1.10.287.130:FF:000002">
    <property type="entry name" value="Two-component osmosensing histidine kinase"/>
    <property type="match status" value="1"/>
</dbReference>
<dbReference type="Proteomes" id="UP000006556">
    <property type="component" value="Chromosome"/>
</dbReference>
<dbReference type="SMART" id="SM00387">
    <property type="entry name" value="HATPase_c"/>
    <property type="match status" value="1"/>
</dbReference>
<evidence type="ECO:0000256" key="13">
    <source>
        <dbReference type="ARBA" id="ARBA00068150"/>
    </source>
</evidence>
<dbReference type="InterPro" id="IPR008207">
    <property type="entry name" value="Sig_transdc_His_kin_Hpt_dom"/>
</dbReference>
<dbReference type="PROSITE" id="PS50109">
    <property type="entry name" value="HIS_KIN"/>
    <property type="match status" value="1"/>
</dbReference>
<feature type="domain" description="Protein kinase" evidence="18">
    <location>
        <begin position="1"/>
        <end position="269"/>
    </location>
</feature>
<dbReference type="SUPFAM" id="SSF47384">
    <property type="entry name" value="Homodimeric domain of signal transducing histidine kinase"/>
    <property type="match status" value="1"/>
</dbReference>
<proteinExistence type="inferred from homology"/>
<keyword evidence="17" id="KW-0175">Coiled coil</keyword>
<evidence type="ECO:0000256" key="9">
    <source>
        <dbReference type="ARBA" id="ARBA00022840"/>
    </source>
</evidence>
<dbReference type="SMART" id="SM00448">
    <property type="entry name" value="REC"/>
    <property type="match status" value="1"/>
</dbReference>
<organism evidence="22 23">
    <name type="scientific">Pelotomaculum thermopropionicum (strain DSM 13744 / JCM 10971 / SI)</name>
    <dbReference type="NCBI Taxonomy" id="370438"/>
    <lineage>
        <taxon>Bacteria</taxon>
        <taxon>Bacillati</taxon>
        <taxon>Bacillota</taxon>
        <taxon>Clostridia</taxon>
        <taxon>Eubacteriales</taxon>
        <taxon>Desulfotomaculaceae</taxon>
        <taxon>Pelotomaculum</taxon>
    </lineage>
</organism>
<dbReference type="CDD" id="cd17546">
    <property type="entry name" value="REC_hyHK_CKI1_RcsC-like"/>
    <property type="match status" value="1"/>
</dbReference>
<dbReference type="Pfam" id="PF00072">
    <property type="entry name" value="Response_reg"/>
    <property type="match status" value="1"/>
</dbReference>
<keyword evidence="5 16" id="KW-0597">Phosphoprotein</keyword>
<dbReference type="PANTHER" id="PTHR43642">
    <property type="entry name" value="HYBRID SIGNAL TRANSDUCTION HISTIDINE KINASE G"/>
    <property type="match status" value="1"/>
</dbReference>
<evidence type="ECO:0000256" key="4">
    <source>
        <dbReference type="ARBA" id="ARBA00018672"/>
    </source>
</evidence>
<evidence type="ECO:0000256" key="7">
    <source>
        <dbReference type="ARBA" id="ARBA00022741"/>
    </source>
</evidence>
<dbReference type="InterPro" id="IPR001789">
    <property type="entry name" value="Sig_transdc_resp-reg_receiver"/>
</dbReference>
<reference evidence="23" key="1">
    <citation type="journal article" date="2008" name="Genome Res.">
        <title>The genome of Pelotomaculum thermopropionicum reveals niche-associated evolution in anaerobic microbiota.</title>
        <authorList>
            <person name="Kosaka T."/>
            <person name="Kato S."/>
            <person name="Shimoyama T."/>
            <person name="Ishii S."/>
            <person name="Abe T."/>
            <person name="Watanabe K."/>
        </authorList>
    </citation>
    <scope>NUCLEOTIDE SEQUENCE [LARGE SCALE GENOMIC DNA]</scope>
    <source>
        <strain evidence="23">DSM 13744 / JCM 10971 / SI</strain>
    </source>
</reference>
<evidence type="ECO:0000256" key="8">
    <source>
        <dbReference type="ARBA" id="ARBA00022777"/>
    </source>
</evidence>
<feature type="modified residue" description="Phosphohistidine" evidence="15">
    <location>
        <position position="2009"/>
    </location>
</feature>
<dbReference type="SUPFAM" id="SSF55874">
    <property type="entry name" value="ATPase domain of HSP90 chaperone/DNA topoisomerase II/histidine kinase"/>
    <property type="match status" value="1"/>
</dbReference>
<feature type="domain" description="HPt" evidence="21">
    <location>
        <begin position="1970"/>
        <end position="2071"/>
    </location>
</feature>
<dbReference type="InterPro" id="IPR004358">
    <property type="entry name" value="Sig_transdc_His_kin-like_C"/>
</dbReference>
<keyword evidence="7" id="KW-0547">Nucleotide-binding</keyword>
<dbReference type="eggNOG" id="COG2198">
    <property type="taxonomic scope" value="Bacteria"/>
</dbReference>
<dbReference type="InterPro" id="IPR003018">
    <property type="entry name" value="GAF"/>
</dbReference>
<keyword evidence="23" id="KW-1185">Reference proteome</keyword>
<dbReference type="Pfam" id="PF01590">
    <property type="entry name" value="GAF"/>
    <property type="match status" value="1"/>
</dbReference>
<dbReference type="CDD" id="cd14014">
    <property type="entry name" value="STKc_PknB_like"/>
    <property type="match status" value="1"/>
</dbReference>
<dbReference type="InterPro" id="IPR027417">
    <property type="entry name" value="P-loop_NTPase"/>
</dbReference>
<dbReference type="InterPro" id="IPR003661">
    <property type="entry name" value="HisK_dim/P_dom"/>
</dbReference>
<dbReference type="PROSITE" id="PS50894">
    <property type="entry name" value="HPT"/>
    <property type="match status" value="1"/>
</dbReference>
<evidence type="ECO:0000259" key="20">
    <source>
        <dbReference type="PROSITE" id="PS50110"/>
    </source>
</evidence>
<dbReference type="Gene3D" id="1.10.287.130">
    <property type="match status" value="1"/>
</dbReference>
<comment type="subunit">
    <text evidence="12">At low DSF concentrations, interacts with RpfF.</text>
</comment>
<evidence type="ECO:0000256" key="11">
    <source>
        <dbReference type="ARBA" id="ARBA00024867"/>
    </source>
</evidence>
<dbReference type="PROSITE" id="PS50110">
    <property type="entry name" value="RESPONSE_REGULATORY"/>
    <property type="match status" value="1"/>
</dbReference>
<dbReference type="EC" id="2.7.13.3" evidence="3"/>
<dbReference type="Gene3D" id="3.30.450.40">
    <property type="match status" value="1"/>
</dbReference>
<dbReference type="InterPro" id="IPR036890">
    <property type="entry name" value="HATPase_C_sf"/>
</dbReference>
<dbReference type="Pfam" id="PF00512">
    <property type="entry name" value="HisKA"/>
    <property type="match status" value="1"/>
</dbReference>
<dbReference type="Gene3D" id="3.30.200.20">
    <property type="entry name" value="Phosphorylase Kinase, domain 1"/>
    <property type="match status" value="1"/>
</dbReference>
<dbReference type="PROSITE" id="PS50011">
    <property type="entry name" value="PROTEIN_KINASE_DOM"/>
    <property type="match status" value="1"/>
</dbReference>
<evidence type="ECO:0000256" key="16">
    <source>
        <dbReference type="PROSITE-ProRule" id="PRU00169"/>
    </source>
</evidence>
<dbReference type="PANTHER" id="PTHR43642:SF1">
    <property type="entry name" value="HYBRID SIGNAL TRANSDUCTION HISTIDINE KINASE G"/>
    <property type="match status" value="1"/>
</dbReference>
<dbReference type="HOGENOM" id="CLU_000445_34_2_9"/>
<dbReference type="SMART" id="SM00065">
    <property type="entry name" value="GAF"/>
    <property type="match status" value="1"/>
</dbReference>
<dbReference type="eggNOG" id="COG0515">
    <property type="taxonomic scope" value="Bacteria"/>
</dbReference>
<dbReference type="eggNOG" id="COG3899">
    <property type="taxonomic scope" value="Bacteria"/>
</dbReference>
<accession>A5D5Z4</accession>
<dbReference type="InterPro" id="IPR053159">
    <property type="entry name" value="Hybrid_Histidine_Kinase"/>
</dbReference>
<evidence type="ECO:0000256" key="12">
    <source>
        <dbReference type="ARBA" id="ARBA00064003"/>
    </source>
</evidence>
<keyword evidence="6" id="KW-0808">Transferase</keyword>
<dbReference type="Gene3D" id="1.20.120.160">
    <property type="entry name" value="HPT domain"/>
    <property type="match status" value="1"/>
</dbReference>
<keyword evidence="8" id="KW-0418">Kinase</keyword>
<evidence type="ECO:0000256" key="15">
    <source>
        <dbReference type="PROSITE-ProRule" id="PRU00110"/>
    </source>
</evidence>
<dbReference type="InterPro" id="IPR005467">
    <property type="entry name" value="His_kinase_dom"/>
</dbReference>
<dbReference type="FunFam" id="3.30.565.10:FF:000010">
    <property type="entry name" value="Sensor histidine kinase RcsC"/>
    <property type="match status" value="1"/>
</dbReference>
<evidence type="ECO:0000259" key="21">
    <source>
        <dbReference type="PROSITE" id="PS50894"/>
    </source>
</evidence>
<dbReference type="InterPro" id="IPR029016">
    <property type="entry name" value="GAF-like_dom_sf"/>
</dbReference>
<evidence type="ECO:0000313" key="23">
    <source>
        <dbReference type="Proteomes" id="UP000006556"/>
    </source>
</evidence>
<gene>
    <name evidence="22" type="ordered locus">PTH_0142</name>
</gene>
<dbReference type="PRINTS" id="PR00344">
    <property type="entry name" value="BCTRLSENSOR"/>
</dbReference>
<dbReference type="EMBL" id="AP009389">
    <property type="protein sequence ID" value="BAF58323.1"/>
    <property type="molecule type" value="Genomic_DNA"/>
</dbReference>
<evidence type="ECO:0000256" key="1">
    <source>
        <dbReference type="ARBA" id="ARBA00000085"/>
    </source>
</evidence>
<keyword evidence="10" id="KW-0902">Two-component regulatory system</keyword>
<evidence type="ECO:0000256" key="2">
    <source>
        <dbReference type="ARBA" id="ARBA00006402"/>
    </source>
</evidence>
<feature type="coiled-coil region" evidence="17">
    <location>
        <begin position="1526"/>
        <end position="1553"/>
    </location>
</feature>
<dbReference type="Gene3D" id="1.10.510.10">
    <property type="entry name" value="Transferase(Phosphotransferase) domain 1"/>
    <property type="match status" value="1"/>
</dbReference>
<comment type="function">
    <text evidence="11">May play the central regulatory role in sporulation. It may be an element of the effector pathway responsible for the activation of sporulation genes in response to nutritional stress. Spo0A may act in concert with spo0H (a sigma factor) to control the expression of some genes that are critical to the sporulation process.</text>
</comment>
<protein>
    <recommendedName>
        <fullName evidence="14">Circadian input-output histidine kinase CikA</fullName>
        <ecNumber evidence="3">2.7.13.3</ecNumber>
    </recommendedName>
    <alternativeName>
        <fullName evidence="13">Sensory/regulatory protein RpfC</fullName>
    </alternativeName>
    <alternativeName>
        <fullName evidence="4">Stage 0 sporulation protein A homolog</fullName>
    </alternativeName>
</protein>
<keyword evidence="9" id="KW-0067">ATP-binding</keyword>
<dbReference type="GO" id="GO:0000155">
    <property type="term" value="F:phosphorelay sensor kinase activity"/>
    <property type="evidence" value="ECO:0007669"/>
    <property type="project" value="InterPro"/>
</dbReference>
<dbReference type="STRING" id="370438.PTH_0142"/>
<dbReference type="Pfam" id="PF01627">
    <property type="entry name" value="Hpt"/>
    <property type="match status" value="1"/>
</dbReference>
<comment type="similarity">
    <text evidence="2">In the N-terminal section; belongs to the phytochrome family.</text>
</comment>
<evidence type="ECO:0000256" key="10">
    <source>
        <dbReference type="ARBA" id="ARBA00023012"/>
    </source>
</evidence>
<evidence type="ECO:0000256" key="17">
    <source>
        <dbReference type="SAM" id="Coils"/>
    </source>
</evidence>
<name>A5D5Z4_PELTS</name>
<dbReference type="Pfam" id="PF25503">
    <property type="entry name" value="TPR_CHK1"/>
    <property type="match status" value="1"/>
</dbReference>
<dbReference type="InterPro" id="IPR011006">
    <property type="entry name" value="CheY-like_superfamily"/>
</dbReference>
<dbReference type="SUPFAM" id="SSF55781">
    <property type="entry name" value="GAF domain-like"/>
    <property type="match status" value="1"/>
</dbReference>
<evidence type="ECO:0000256" key="3">
    <source>
        <dbReference type="ARBA" id="ARBA00012438"/>
    </source>
</evidence>
<dbReference type="InterPro" id="IPR041664">
    <property type="entry name" value="AAA_16"/>
</dbReference>